<proteinExistence type="inferred from homology"/>
<dbReference type="InterPro" id="IPR020081">
    <property type="entry name" value="SsrA-bd_prot_CS"/>
</dbReference>
<dbReference type="PANTHER" id="PTHR30308:SF2">
    <property type="entry name" value="SSRA-BINDING PROTEIN"/>
    <property type="match status" value="1"/>
</dbReference>
<reference evidence="4 5" key="1">
    <citation type="submission" date="2017-11" db="EMBL/GenBank/DDBJ databases">
        <title>Genome sequence of Entomoplasma ellychniae ELCN-1 (ATCC 43707).</title>
        <authorList>
            <person name="Lo W.-S."/>
            <person name="Gasparich G.E."/>
            <person name="Kuo C.-H."/>
        </authorList>
    </citation>
    <scope>NUCLEOTIDE SEQUENCE [LARGE SCALE GENOMIC DNA]</scope>
    <source>
        <strain evidence="4 5">ELCN-1</strain>
    </source>
</reference>
<dbReference type="NCBIfam" id="NF003843">
    <property type="entry name" value="PRK05422.1"/>
    <property type="match status" value="1"/>
</dbReference>
<dbReference type="Pfam" id="PF01668">
    <property type="entry name" value="SmpB"/>
    <property type="match status" value="1"/>
</dbReference>
<protein>
    <recommendedName>
        <fullName evidence="3">SsrA-binding protein</fullName>
    </recommendedName>
    <alternativeName>
        <fullName evidence="3">Small protein B</fullName>
    </alternativeName>
</protein>
<comment type="function">
    <text evidence="3">Required for rescue of stalled ribosomes mediated by trans-translation. Binds to transfer-messenger RNA (tmRNA), required for stable association of tmRNA with ribosomes. tmRNA and SmpB together mimic tRNA shape, replacing the anticodon stem-loop with SmpB. tmRNA is encoded by the ssrA gene; the 2 termini fold to resemble tRNA(Ala) and it encodes a 'tag peptide', a short internal open reading frame. During trans-translation Ala-aminoacylated tmRNA acts like a tRNA, entering the A-site of stalled ribosomes, displacing the stalled mRNA. The ribosome then switches to translate the ORF on the tmRNA; the nascent peptide is terminated with the 'tag peptide' encoded by the tmRNA and targeted for degradation. The ribosome is freed to recommence translation, which seems to be the essential function of trans-translation.</text>
</comment>
<dbReference type="HAMAP" id="MF_00023">
    <property type="entry name" value="SmpB"/>
    <property type="match status" value="1"/>
</dbReference>
<dbReference type="PROSITE" id="PS01317">
    <property type="entry name" value="SSRP"/>
    <property type="match status" value="1"/>
</dbReference>
<gene>
    <name evidence="3 4" type="primary">smpB</name>
    <name evidence="4" type="ORF">EELLY_v1c06930</name>
</gene>
<dbReference type="Proteomes" id="UP000239010">
    <property type="component" value="Unassembled WGS sequence"/>
</dbReference>
<dbReference type="InterPro" id="IPR023620">
    <property type="entry name" value="SmpB"/>
</dbReference>
<dbReference type="GO" id="GO:0005829">
    <property type="term" value="C:cytosol"/>
    <property type="evidence" value="ECO:0007669"/>
    <property type="project" value="TreeGrafter"/>
</dbReference>
<comment type="similarity">
    <text evidence="3">Belongs to the SmpB family.</text>
</comment>
<evidence type="ECO:0000313" key="4">
    <source>
        <dbReference type="EMBL" id="PPE05007.1"/>
    </source>
</evidence>
<keyword evidence="1 3" id="KW-0963">Cytoplasm</keyword>
<comment type="caution">
    <text evidence="4">The sequence shown here is derived from an EMBL/GenBank/DDBJ whole genome shotgun (WGS) entry which is preliminary data.</text>
</comment>
<evidence type="ECO:0000313" key="5">
    <source>
        <dbReference type="Proteomes" id="UP000239010"/>
    </source>
</evidence>
<comment type="subcellular location">
    <subcellularLocation>
        <location evidence="3">Cytoplasm</location>
    </subcellularLocation>
    <text evidence="3">The tmRNA-SmpB complex associates with stalled 70S ribosomes.</text>
</comment>
<evidence type="ECO:0000256" key="3">
    <source>
        <dbReference type="HAMAP-Rule" id="MF_00023"/>
    </source>
</evidence>
<dbReference type="EMBL" id="PHND01000001">
    <property type="protein sequence ID" value="PPE05007.1"/>
    <property type="molecule type" value="Genomic_DNA"/>
</dbReference>
<keyword evidence="5" id="KW-1185">Reference proteome</keyword>
<evidence type="ECO:0000256" key="1">
    <source>
        <dbReference type="ARBA" id="ARBA00022490"/>
    </source>
</evidence>
<dbReference type="RefSeq" id="WP_104206083.1">
    <property type="nucleotide sequence ID" value="NZ_PHND01000001.1"/>
</dbReference>
<dbReference type="Gene3D" id="2.40.280.10">
    <property type="match status" value="1"/>
</dbReference>
<dbReference type="CDD" id="cd09294">
    <property type="entry name" value="SmpB"/>
    <property type="match status" value="1"/>
</dbReference>
<keyword evidence="2 3" id="KW-0694">RNA-binding</keyword>
<dbReference type="GO" id="GO:0070930">
    <property type="term" value="P:trans-translation-dependent protein tagging"/>
    <property type="evidence" value="ECO:0007669"/>
    <property type="project" value="TreeGrafter"/>
</dbReference>
<dbReference type="PANTHER" id="PTHR30308">
    <property type="entry name" value="TMRNA-BINDING COMPONENT OF TRANS-TRANSLATION TAGGING COMPLEX"/>
    <property type="match status" value="1"/>
</dbReference>
<evidence type="ECO:0000256" key="2">
    <source>
        <dbReference type="ARBA" id="ARBA00022884"/>
    </source>
</evidence>
<dbReference type="NCBIfam" id="TIGR00086">
    <property type="entry name" value="smpB"/>
    <property type="match status" value="1"/>
</dbReference>
<dbReference type="GO" id="GO:0003723">
    <property type="term" value="F:RNA binding"/>
    <property type="evidence" value="ECO:0007669"/>
    <property type="project" value="UniProtKB-UniRule"/>
</dbReference>
<dbReference type="InterPro" id="IPR000037">
    <property type="entry name" value="SsrA-bd_prot"/>
</dbReference>
<accession>A0A8E2QWJ8</accession>
<dbReference type="AlphaFoldDB" id="A0A8E2QWJ8"/>
<dbReference type="SUPFAM" id="SSF74982">
    <property type="entry name" value="Small protein B (SmpB)"/>
    <property type="match status" value="1"/>
</dbReference>
<sequence length="149" mass="17626">MGIDLITSNKKAYFNYEILQTYEAGLELFGPEVKSIRNHDISINEAFIIIRKGEAFLINSSIRKYEFANFVQGVDPFRTRKLLLHKKEIKKILSRVQLESLTIVPLKLYFNGNYIKLEIGLGRGKKLHDKRETIKKRDIERKEMRKYKY</sequence>
<dbReference type="GO" id="GO:0070929">
    <property type="term" value="P:trans-translation"/>
    <property type="evidence" value="ECO:0007669"/>
    <property type="project" value="UniProtKB-UniRule"/>
</dbReference>
<name>A0A8E2QWJ8_9MOLU</name>
<organism evidence="4 5">
    <name type="scientific">Entomoplasma ellychniae</name>
    <dbReference type="NCBI Taxonomy" id="2114"/>
    <lineage>
        <taxon>Bacteria</taxon>
        <taxon>Bacillati</taxon>
        <taxon>Mycoplasmatota</taxon>
        <taxon>Mollicutes</taxon>
        <taxon>Entomoplasmatales</taxon>
        <taxon>Entomoplasmataceae</taxon>
        <taxon>Entomoplasma</taxon>
    </lineage>
</organism>